<keyword evidence="1" id="KW-0677">Repeat</keyword>
<keyword evidence="2 3" id="KW-0802">TPR repeat</keyword>
<protein>
    <submittedName>
        <fullName evidence="5">Tetratricopeptide repeat protein</fullName>
    </submittedName>
</protein>
<evidence type="ECO:0000256" key="2">
    <source>
        <dbReference type="ARBA" id="ARBA00022803"/>
    </source>
</evidence>
<evidence type="ECO:0000256" key="3">
    <source>
        <dbReference type="PROSITE-ProRule" id="PRU00339"/>
    </source>
</evidence>
<dbReference type="PANTHER" id="PTHR44943:SF8">
    <property type="entry name" value="TPR REPEAT-CONTAINING PROTEIN MJ0263"/>
    <property type="match status" value="1"/>
</dbReference>
<feature type="transmembrane region" description="Helical" evidence="4">
    <location>
        <begin position="252"/>
        <end position="270"/>
    </location>
</feature>
<gene>
    <name evidence="5" type="ORF">KDK95_33910</name>
</gene>
<evidence type="ECO:0000313" key="6">
    <source>
        <dbReference type="Proteomes" id="UP000676325"/>
    </source>
</evidence>
<feature type="repeat" description="TPR" evidence="3">
    <location>
        <begin position="142"/>
        <end position="175"/>
    </location>
</feature>
<proteinExistence type="predicted"/>
<feature type="transmembrane region" description="Helical" evidence="4">
    <location>
        <begin position="290"/>
        <end position="313"/>
    </location>
</feature>
<feature type="repeat" description="TPR" evidence="3">
    <location>
        <begin position="176"/>
        <end position="209"/>
    </location>
</feature>
<dbReference type="PROSITE" id="PS50005">
    <property type="entry name" value="TPR"/>
    <property type="match status" value="2"/>
</dbReference>
<sequence length="349" mass="38626">MTDTASAYVEIDRAQQLYDLGRAPEALEVVSRILAGKPDDAEALRLAALCLSAVGRQDEAVSTARAAVAADPDSEHGRRVLSHMHYKRGEFRLAATIALEATRLAPNEWRGHMLLARCVCHFDPRRAIAPAELSRELGPDSPDTHFACALTYQAVGREQDARAAYLRVLELNPQHAMALNNLAVLDRSAHRWSRALRGFRRALSSDPHQELARRNIDSILLSRIWRLTWLSVLAVDAVDAIAPVLGGFGQRILGSVLAALLLAGPAYTAWSARRAVGSYGWRFFRMDRRVHLCVALLTAAMLFITLGTIVQLFRITDQYSAISFLVTLLLWAVSAQVRTMTRKSAPRVE</sequence>
<dbReference type="Proteomes" id="UP000676325">
    <property type="component" value="Unassembled WGS sequence"/>
</dbReference>
<dbReference type="RefSeq" id="WP_212522460.1">
    <property type="nucleotide sequence ID" value="NZ_JAGSOH010000218.1"/>
</dbReference>
<dbReference type="Pfam" id="PF13432">
    <property type="entry name" value="TPR_16"/>
    <property type="match status" value="2"/>
</dbReference>
<keyword evidence="4" id="KW-0812">Transmembrane</keyword>
<keyword evidence="6" id="KW-1185">Reference proteome</keyword>
<dbReference type="PANTHER" id="PTHR44943">
    <property type="entry name" value="CELLULOSE SYNTHASE OPERON PROTEIN C"/>
    <property type="match status" value="1"/>
</dbReference>
<reference evidence="5" key="1">
    <citation type="submission" date="2021-04" db="EMBL/GenBank/DDBJ databases">
        <title>Genome based classification of Actinospica acidithermotolerans sp. nov., an actinobacterium isolated from an Indonesian hot spring.</title>
        <authorList>
            <person name="Kusuma A.B."/>
            <person name="Putra K.E."/>
            <person name="Nafisah S."/>
            <person name="Loh J."/>
            <person name="Nouioui I."/>
            <person name="Goodfellow M."/>
        </authorList>
    </citation>
    <scope>NUCLEOTIDE SEQUENCE</scope>
    <source>
        <strain evidence="5">MGRD01-02</strain>
    </source>
</reference>
<dbReference type="SUPFAM" id="SSF48452">
    <property type="entry name" value="TPR-like"/>
    <property type="match status" value="1"/>
</dbReference>
<dbReference type="Gene3D" id="1.25.40.10">
    <property type="entry name" value="Tetratricopeptide repeat domain"/>
    <property type="match status" value="1"/>
</dbReference>
<evidence type="ECO:0000313" key="5">
    <source>
        <dbReference type="EMBL" id="MBR7831350.1"/>
    </source>
</evidence>
<dbReference type="EMBL" id="JAGSOH010000218">
    <property type="protein sequence ID" value="MBR7831350.1"/>
    <property type="molecule type" value="Genomic_DNA"/>
</dbReference>
<dbReference type="InterPro" id="IPR019734">
    <property type="entry name" value="TPR_rpt"/>
</dbReference>
<dbReference type="InterPro" id="IPR051685">
    <property type="entry name" value="Ycf3/AcsC/BcsC/TPR_MFPF"/>
</dbReference>
<feature type="transmembrane region" description="Helical" evidence="4">
    <location>
        <begin position="319"/>
        <end position="337"/>
    </location>
</feature>
<accession>A0A941EES2</accession>
<comment type="caution">
    <text evidence="5">The sequence shown here is derived from an EMBL/GenBank/DDBJ whole genome shotgun (WGS) entry which is preliminary data.</text>
</comment>
<organism evidence="5 6">
    <name type="scientific">Actinospica acidithermotolerans</name>
    <dbReference type="NCBI Taxonomy" id="2828514"/>
    <lineage>
        <taxon>Bacteria</taxon>
        <taxon>Bacillati</taxon>
        <taxon>Actinomycetota</taxon>
        <taxon>Actinomycetes</taxon>
        <taxon>Catenulisporales</taxon>
        <taxon>Actinospicaceae</taxon>
        <taxon>Actinospica</taxon>
    </lineage>
</organism>
<keyword evidence="4" id="KW-1133">Transmembrane helix</keyword>
<name>A0A941EES2_9ACTN</name>
<dbReference type="InterPro" id="IPR011990">
    <property type="entry name" value="TPR-like_helical_dom_sf"/>
</dbReference>
<dbReference type="SMART" id="SM00028">
    <property type="entry name" value="TPR"/>
    <property type="match status" value="4"/>
</dbReference>
<dbReference type="AlphaFoldDB" id="A0A941EES2"/>
<evidence type="ECO:0000256" key="1">
    <source>
        <dbReference type="ARBA" id="ARBA00022737"/>
    </source>
</evidence>
<evidence type="ECO:0000256" key="4">
    <source>
        <dbReference type="SAM" id="Phobius"/>
    </source>
</evidence>
<keyword evidence="4" id="KW-0472">Membrane</keyword>